<evidence type="ECO:0000313" key="2">
    <source>
        <dbReference type="EMBL" id="UOD31212.1"/>
    </source>
</evidence>
<evidence type="ECO:0000313" key="3">
    <source>
        <dbReference type="Proteomes" id="UP000831532"/>
    </source>
</evidence>
<accession>A0ABY4A9D1</accession>
<dbReference type="SUPFAM" id="SSF88946">
    <property type="entry name" value="Sigma2 domain of RNA polymerase sigma factors"/>
    <property type="match status" value="1"/>
</dbReference>
<proteinExistence type="predicted"/>
<dbReference type="Gene3D" id="1.10.1740.10">
    <property type="match status" value="1"/>
</dbReference>
<name>A0ABY4A9D1_9BURK</name>
<gene>
    <name evidence="2" type="ORF">INH39_05705</name>
</gene>
<organism evidence="2 3">
    <name type="scientific">Massilia violaceinigra</name>
    <dbReference type="NCBI Taxonomy" id="2045208"/>
    <lineage>
        <taxon>Bacteria</taxon>
        <taxon>Pseudomonadati</taxon>
        <taxon>Pseudomonadota</taxon>
        <taxon>Betaproteobacteria</taxon>
        <taxon>Burkholderiales</taxon>
        <taxon>Oxalobacteraceae</taxon>
        <taxon>Telluria group</taxon>
        <taxon>Massilia</taxon>
    </lineage>
</organism>
<dbReference type="RefSeq" id="WP_307730482.1">
    <property type="nucleotide sequence ID" value="NZ_CP063361.1"/>
</dbReference>
<dbReference type="InterPro" id="IPR013325">
    <property type="entry name" value="RNA_pol_sigma_r2"/>
</dbReference>
<evidence type="ECO:0000259" key="1">
    <source>
        <dbReference type="Pfam" id="PF04542"/>
    </source>
</evidence>
<reference evidence="2 3" key="1">
    <citation type="submission" date="2020-10" db="EMBL/GenBank/DDBJ databases">
        <title>Genome analysis of Massilia species.</title>
        <authorList>
            <person name="Jung D.-H."/>
        </authorList>
    </citation>
    <scope>NUCLEOTIDE SEQUENCE [LARGE SCALE GENOMIC DNA]</scope>
    <source>
        <strain evidence="3">sipir</strain>
    </source>
</reference>
<dbReference type="EMBL" id="CP063361">
    <property type="protein sequence ID" value="UOD31212.1"/>
    <property type="molecule type" value="Genomic_DNA"/>
</dbReference>
<sequence length="106" mass="11382">MSAAELVQQQAMHALYRGHHGWLTGCLRHKLGCSAQAADLAQDTFVRAPACAMRPARITGPAPRLLLPRRLLGHPDRGRAAQRGAVGRARFLRPYGAGRIAVVAPA</sequence>
<dbReference type="InterPro" id="IPR007627">
    <property type="entry name" value="RNA_pol_sigma70_r2"/>
</dbReference>
<feature type="domain" description="RNA polymerase sigma-70 region 2" evidence="1">
    <location>
        <begin position="15"/>
        <end position="48"/>
    </location>
</feature>
<protein>
    <recommendedName>
        <fullName evidence="1">RNA polymerase sigma-70 region 2 domain-containing protein</fullName>
    </recommendedName>
</protein>
<keyword evidence="3" id="KW-1185">Reference proteome</keyword>
<dbReference type="Proteomes" id="UP000831532">
    <property type="component" value="Chromosome"/>
</dbReference>
<dbReference type="Pfam" id="PF04542">
    <property type="entry name" value="Sigma70_r2"/>
    <property type="match status" value="1"/>
</dbReference>